<sequence>MVSRAADGSASRQADAGGAHWAGELEGALKRTGRERLFLIIDQFEELFSHPRQTRSDFARLIGVLAGATRPDGRPLCCLVLVARSDFADEITETGSLADALALGRDDPTTGVHYLLPMTDVELREAIEGPLEQLRVTRYEHGLVDRLMRDVRRLDNPLAPLAFTLTRLWELQQGGRVSLAAYEALGGVAGAMREHFDRVMDEELDSADRETARLLLLRLTAPDGRGGHIRRSVARDELDQRDWTIARRLAGRRIITIMNSPGGGEAVELAHEALLAEWPRLRAWLDEEKDYLGWRNTLSGAMEMWVTSGCRSNKLLDRADLTVSLAAIERWEERLTSSERAFIKRSQLHQRRTRLLLIAGSTVATMVVAALVFVVGSFRGIVDSVDTDVASRASRSMVSWNTNIVQALPSNLAAYRRYPTLEARQALARWDERAALVEKIRPGEVAAPYHNAILSPDKRHVLGRWAPGWREMLWDIERPGPPDITIGEPDEPASGHTFTSDGAQVIYASDDQIVFWEVQRRSAARSVPIRAPRDGAILGIAISADGRTIAYYDGSSAYVADARTGRLLSGPFRARPNAHSKVTPTLSFDKEDRHLSYSSDQDDWTIDWRSGKEVNDANSAMAVDDTKGVDEPYCVDGRDSVKSHIVMGGSQIVELPRECRGYNIKVDRATGDLLLFYNAADPSLRSAPADEVLEIYDLGNGARRGKFRIPDGAVVAVEPSPEGARVILAPGDGYVLLRIPPPDTLARELSVATSAALTPDGRHVATLSVEGTLGLWDVDTGQRLQAVNDPRLRAATPRRASVVISPDGGRVAAIGDGHVRTIGVTAPNTVAAWNISEQDGWKPQETDNESYRRLTASFTDAGNLLIRSGDLISRWDAIAGLRIGEPLTLPIQTYAQGWSARPATTQFAITQHKTNVIELWDIERHALVTSYHLPADGSPHHQPTVVFDDAGRLAAIHRAPRNPIVIDADSGDEVARLPLFGKGIGLSAEPQWESGFSSPLSFAGDRTLILSYRNVLHAWTWPRWYDPFTADEVATWPSVEWPGTGIDRHARTVLLPNPTGGWWIRSTDPEQWRAVLCELFIEGNLIDHEYTKANVTEATRLAGRSLCGKE</sequence>
<name>A0A9X0LF83_9ACTN</name>
<dbReference type="InterPro" id="IPR049052">
    <property type="entry name" value="nSTAND1"/>
</dbReference>
<keyword evidence="2" id="KW-0472">Membrane</keyword>
<dbReference type="EMBL" id="LMWI01000001">
    <property type="protein sequence ID" value="KUJ48105.1"/>
    <property type="molecule type" value="Genomic_DNA"/>
</dbReference>
<comment type="caution">
    <text evidence="4">The sequence shown here is derived from an EMBL/GenBank/DDBJ whole genome shotgun (WGS) entry which is preliminary data.</text>
</comment>
<keyword evidence="5" id="KW-1185">Reference proteome</keyword>
<dbReference type="InterPro" id="IPR011047">
    <property type="entry name" value="Quinoprotein_ADH-like_sf"/>
</dbReference>
<evidence type="ECO:0000259" key="3">
    <source>
        <dbReference type="Pfam" id="PF20703"/>
    </source>
</evidence>
<dbReference type="InterPro" id="IPR015943">
    <property type="entry name" value="WD40/YVTN_repeat-like_dom_sf"/>
</dbReference>
<dbReference type="Pfam" id="PF20703">
    <property type="entry name" value="nSTAND1"/>
    <property type="match status" value="1"/>
</dbReference>
<keyword evidence="2" id="KW-0812">Transmembrane</keyword>
<feature type="transmembrane region" description="Helical" evidence="2">
    <location>
        <begin position="355"/>
        <end position="378"/>
    </location>
</feature>
<evidence type="ECO:0000313" key="4">
    <source>
        <dbReference type="EMBL" id="KUJ48105.1"/>
    </source>
</evidence>
<evidence type="ECO:0000256" key="1">
    <source>
        <dbReference type="PROSITE-ProRule" id="PRU00221"/>
    </source>
</evidence>
<dbReference type="Gene3D" id="2.130.10.10">
    <property type="entry name" value="YVTN repeat-like/Quinoprotein amine dehydrogenase"/>
    <property type="match status" value="2"/>
</dbReference>
<feature type="repeat" description="WD" evidence="1">
    <location>
        <begin position="745"/>
        <end position="786"/>
    </location>
</feature>
<organism evidence="4 5">
    <name type="scientific">Micromonospora maris</name>
    <dbReference type="NCBI Taxonomy" id="1003110"/>
    <lineage>
        <taxon>Bacteria</taxon>
        <taxon>Bacillati</taxon>
        <taxon>Actinomycetota</taxon>
        <taxon>Actinomycetes</taxon>
        <taxon>Micromonosporales</taxon>
        <taxon>Micromonosporaceae</taxon>
        <taxon>Micromonospora</taxon>
    </lineage>
</organism>
<dbReference type="AlphaFoldDB" id="A0A9X0LF83"/>
<dbReference type="Proteomes" id="UP000053246">
    <property type="component" value="Unassembled WGS sequence"/>
</dbReference>
<keyword evidence="2" id="KW-1133">Transmembrane helix</keyword>
<dbReference type="SUPFAM" id="SSF50998">
    <property type="entry name" value="Quinoprotein alcohol dehydrogenase-like"/>
    <property type="match status" value="1"/>
</dbReference>
<gene>
    <name evidence="4" type="ORF">ADL17_03215</name>
</gene>
<reference evidence="4 5" key="1">
    <citation type="submission" date="2015-10" db="EMBL/GenBank/DDBJ databases">
        <authorList>
            <person name="Ju K.-S."/>
            <person name="Doroghazi J.R."/>
            <person name="Metcalf W.W."/>
        </authorList>
    </citation>
    <scope>NUCLEOTIDE SEQUENCE [LARGE SCALE GENOMIC DNA]</scope>
    <source>
        <strain evidence="4 5">NRRL B-24793</strain>
    </source>
</reference>
<dbReference type="SUPFAM" id="SSF50969">
    <property type="entry name" value="YVTN repeat-like/Quinoprotein amine dehydrogenase"/>
    <property type="match status" value="1"/>
</dbReference>
<accession>A0A9X0LF83</accession>
<dbReference type="PROSITE" id="PS50082">
    <property type="entry name" value="WD_REPEATS_2"/>
    <property type="match status" value="1"/>
</dbReference>
<dbReference type="InterPro" id="IPR001680">
    <property type="entry name" value="WD40_rpt"/>
</dbReference>
<evidence type="ECO:0000256" key="2">
    <source>
        <dbReference type="SAM" id="Phobius"/>
    </source>
</evidence>
<dbReference type="InterPro" id="IPR011044">
    <property type="entry name" value="Quino_amine_DH_bsu"/>
</dbReference>
<feature type="domain" description="Novel STAND NTPase 1" evidence="3">
    <location>
        <begin position="25"/>
        <end position="310"/>
    </location>
</feature>
<proteinExistence type="predicted"/>
<protein>
    <recommendedName>
        <fullName evidence="3">Novel STAND NTPase 1 domain-containing protein</fullName>
    </recommendedName>
</protein>
<evidence type="ECO:0000313" key="5">
    <source>
        <dbReference type="Proteomes" id="UP000053246"/>
    </source>
</evidence>
<keyword evidence="1" id="KW-0853">WD repeat</keyword>